<dbReference type="SUPFAM" id="SSF48008">
    <property type="entry name" value="GntR ligand-binding domain-like"/>
    <property type="match status" value="1"/>
</dbReference>
<dbReference type="RefSeq" id="WP_227018394.1">
    <property type="nucleotide sequence ID" value="NZ_JAGSND010000006.1"/>
</dbReference>
<keyword evidence="1" id="KW-0805">Transcription regulation</keyword>
<dbReference type="Pfam" id="PF00392">
    <property type="entry name" value="GntR"/>
    <property type="match status" value="1"/>
</dbReference>
<dbReference type="SMART" id="SM00345">
    <property type="entry name" value="HTH_GNTR"/>
    <property type="match status" value="1"/>
</dbReference>
<dbReference type="GO" id="GO:0003700">
    <property type="term" value="F:DNA-binding transcription factor activity"/>
    <property type="evidence" value="ECO:0007669"/>
    <property type="project" value="InterPro"/>
</dbReference>
<feature type="domain" description="HTH gntR-type" evidence="4">
    <location>
        <begin position="5"/>
        <end position="72"/>
    </location>
</feature>
<dbReference type="GO" id="GO:0003677">
    <property type="term" value="F:DNA binding"/>
    <property type="evidence" value="ECO:0007669"/>
    <property type="project" value="UniProtKB-KW"/>
</dbReference>
<reference evidence="5" key="2">
    <citation type="submission" date="2021-04" db="EMBL/GenBank/DDBJ databases">
        <authorList>
            <person name="Liu J."/>
        </authorList>
    </citation>
    <scope>NUCLEOTIDE SEQUENCE</scope>
    <source>
        <strain evidence="5">BAD-6</strain>
    </source>
</reference>
<dbReference type="PRINTS" id="PR00035">
    <property type="entry name" value="HTHGNTR"/>
</dbReference>
<dbReference type="InterPro" id="IPR000524">
    <property type="entry name" value="Tscrpt_reg_HTH_GntR"/>
</dbReference>
<name>A0A8J7W3J1_9FIRM</name>
<dbReference type="Proteomes" id="UP000675664">
    <property type="component" value="Unassembled WGS sequence"/>
</dbReference>
<comment type="caution">
    <text evidence="5">The sequence shown here is derived from an EMBL/GenBank/DDBJ whole genome shotgun (WGS) entry which is preliminary data.</text>
</comment>
<evidence type="ECO:0000313" key="6">
    <source>
        <dbReference type="Proteomes" id="UP000675664"/>
    </source>
</evidence>
<sequence length="215" mass="24901">MEEFLTLKDHVYNYIADQINRGNLLPGEKVNENSISEKLNISRTPVREALIQLSSEGLLENVPRKGFVIKHLSVDEAKETYLIIGVLDGLAASLACDHLTEQNVKEMEYYIGSMDLAIDTGNYGMYYKLQEEFHNVYLSVCPNKSLAQILMQLKKKFLKKDYEPDSPDKIRQVLFATNEEHKEMLGLFRNKNSKELEEYMRNVHWDAQKAYMESL</sequence>
<dbReference type="CDD" id="cd07377">
    <property type="entry name" value="WHTH_GntR"/>
    <property type="match status" value="1"/>
</dbReference>
<keyword evidence="6" id="KW-1185">Reference proteome</keyword>
<organism evidence="5 6">
    <name type="scientific">Sinanaerobacter chloroacetimidivorans</name>
    <dbReference type="NCBI Taxonomy" id="2818044"/>
    <lineage>
        <taxon>Bacteria</taxon>
        <taxon>Bacillati</taxon>
        <taxon>Bacillota</taxon>
        <taxon>Clostridia</taxon>
        <taxon>Peptostreptococcales</taxon>
        <taxon>Anaerovoracaceae</taxon>
        <taxon>Sinanaerobacter</taxon>
    </lineage>
</organism>
<dbReference type="Gene3D" id="1.20.120.530">
    <property type="entry name" value="GntR ligand-binding domain-like"/>
    <property type="match status" value="1"/>
</dbReference>
<dbReference type="EMBL" id="JAGSND010000006">
    <property type="protein sequence ID" value="MBR0598265.1"/>
    <property type="molecule type" value="Genomic_DNA"/>
</dbReference>
<dbReference type="InterPro" id="IPR036388">
    <property type="entry name" value="WH-like_DNA-bd_sf"/>
</dbReference>
<dbReference type="PROSITE" id="PS50949">
    <property type="entry name" value="HTH_GNTR"/>
    <property type="match status" value="1"/>
</dbReference>
<evidence type="ECO:0000256" key="2">
    <source>
        <dbReference type="ARBA" id="ARBA00023125"/>
    </source>
</evidence>
<evidence type="ECO:0000256" key="1">
    <source>
        <dbReference type="ARBA" id="ARBA00023015"/>
    </source>
</evidence>
<dbReference type="Pfam" id="PF07729">
    <property type="entry name" value="FCD"/>
    <property type="match status" value="1"/>
</dbReference>
<dbReference type="InterPro" id="IPR011711">
    <property type="entry name" value="GntR_C"/>
</dbReference>
<dbReference type="InterPro" id="IPR008920">
    <property type="entry name" value="TF_FadR/GntR_C"/>
</dbReference>
<evidence type="ECO:0000256" key="3">
    <source>
        <dbReference type="ARBA" id="ARBA00023163"/>
    </source>
</evidence>
<protein>
    <submittedName>
        <fullName evidence="5">GntR family transcriptional regulator</fullName>
    </submittedName>
</protein>
<keyword evidence="3" id="KW-0804">Transcription</keyword>
<gene>
    <name evidence="5" type="ORF">KCX82_10300</name>
</gene>
<proteinExistence type="predicted"/>
<dbReference type="AlphaFoldDB" id="A0A8J7W3J1"/>
<keyword evidence="2" id="KW-0238">DNA-binding</keyword>
<dbReference type="Gene3D" id="1.10.10.10">
    <property type="entry name" value="Winged helix-like DNA-binding domain superfamily/Winged helix DNA-binding domain"/>
    <property type="match status" value="1"/>
</dbReference>
<accession>A0A8J7W3J1</accession>
<dbReference type="PANTHER" id="PTHR43537">
    <property type="entry name" value="TRANSCRIPTIONAL REGULATOR, GNTR FAMILY"/>
    <property type="match status" value="1"/>
</dbReference>
<evidence type="ECO:0000313" key="5">
    <source>
        <dbReference type="EMBL" id="MBR0598265.1"/>
    </source>
</evidence>
<reference evidence="5" key="1">
    <citation type="submission" date="2021-04" db="EMBL/GenBank/DDBJ databases">
        <title>Sinoanaerobacter chloroacetimidivorans sp. nov., an obligate anaerobic bacterium isolated from anaerobic sludge.</title>
        <authorList>
            <person name="Bao Y."/>
        </authorList>
    </citation>
    <scope>NUCLEOTIDE SEQUENCE</scope>
    <source>
        <strain evidence="5">BAD-6</strain>
    </source>
</reference>
<evidence type="ECO:0000259" key="4">
    <source>
        <dbReference type="PROSITE" id="PS50949"/>
    </source>
</evidence>
<dbReference type="PANTHER" id="PTHR43537:SF24">
    <property type="entry name" value="GLUCONATE OPERON TRANSCRIPTIONAL REPRESSOR"/>
    <property type="match status" value="1"/>
</dbReference>
<dbReference type="SUPFAM" id="SSF46785">
    <property type="entry name" value="Winged helix' DNA-binding domain"/>
    <property type="match status" value="1"/>
</dbReference>
<dbReference type="InterPro" id="IPR036390">
    <property type="entry name" value="WH_DNA-bd_sf"/>
</dbReference>